<dbReference type="PANTHER" id="PTHR45791:SF7">
    <property type="entry name" value="CALCIUM AND INTEGRIN-BINDING FAMILY MEMBER 3"/>
    <property type="match status" value="1"/>
</dbReference>
<dbReference type="GO" id="GO:0055074">
    <property type="term" value="P:calcium ion homeostasis"/>
    <property type="evidence" value="ECO:0007669"/>
    <property type="project" value="TreeGrafter"/>
</dbReference>
<dbReference type="EMBL" id="CM004467">
    <property type="protein sequence ID" value="OCT97662.1"/>
    <property type="molecule type" value="Genomic_DNA"/>
</dbReference>
<dbReference type="PANTHER" id="PTHR45791">
    <property type="entry name" value="CALCIUM AND INTEGRIN BINDING FAMILY MEMBER 2"/>
    <property type="match status" value="1"/>
</dbReference>
<evidence type="ECO:0000256" key="4">
    <source>
        <dbReference type="SAM" id="MobiDB-lite"/>
    </source>
</evidence>
<dbReference type="GO" id="GO:0005509">
    <property type="term" value="F:calcium ion binding"/>
    <property type="evidence" value="ECO:0007669"/>
    <property type="project" value="TreeGrafter"/>
</dbReference>
<evidence type="ECO:0000256" key="2">
    <source>
        <dbReference type="ARBA" id="ARBA00022737"/>
    </source>
</evidence>
<reference evidence="6" key="1">
    <citation type="journal article" date="2016" name="Nature">
        <title>Genome evolution in the allotetraploid frog Xenopus laevis.</title>
        <authorList>
            <person name="Session A.M."/>
            <person name="Uno Y."/>
            <person name="Kwon T."/>
            <person name="Chapman J.A."/>
            <person name="Toyoda A."/>
            <person name="Takahashi S."/>
            <person name="Fukui A."/>
            <person name="Hikosaka A."/>
            <person name="Suzuki A."/>
            <person name="Kondo M."/>
            <person name="van Heeringen S.J."/>
            <person name="Quigley I."/>
            <person name="Heinz S."/>
            <person name="Ogino H."/>
            <person name="Ochi H."/>
            <person name="Hellsten U."/>
            <person name="Lyons J.B."/>
            <person name="Simakov O."/>
            <person name="Putnam N."/>
            <person name="Stites J."/>
            <person name="Kuroki Y."/>
            <person name="Tanaka T."/>
            <person name="Michiue T."/>
            <person name="Watanabe M."/>
            <person name="Bogdanovic O."/>
            <person name="Lister R."/>
            <person name="Georgiou G."/>
            <person name="Paranjpe S.S."/>
            <person name="van Kruijsbergen I."/>
            <person name="Shu S."/>
            <person name="Carlson J."/>
            <person name="Kinoshita T."/>
            <person name="Ohta Y."/>
            <person name="Mawaribuchi S."/>
            <person name="Jenkins J."/>
            <person name="Grimwood J."/>
            <person name="Schmutz J."/>
            <person name="Mitros T."/>
            <person name="Mozaffari S.V."/>
            <person name="Suzuki Y."/>
            <person name="Haramoto Y."/>
            <person name="Yamamoto T.S."/>
            <person name="Takagi C."/>
            <person name="Heald R."/>
            <person name="Miller K."/>
            <person name="Haudenschild C."/>
            <person name="Kitzman J."/>
            <person name="Nakayama T."/>
            <person name="Izutsu Y."/>
            <person name="Robert J."/>
            <person name="Fortriede J."/>
            <person name="Burns K."/>
            <person name="Lotay V."/>
            <person name="Karimi K."/>
            <person name="Yasuoka Y."/>
            <person name="Dichmann D.S."/>
            <person name="Flajnik M.F."/>
            <person name="Houston D.W."/>
            <person name="Shendure J."/>
            <person name="DuPasquier L."/>
            <person name="Vize P.D."/>
            <person name="Zorn A.M."/>
            <person name="Ito M."/>
            <person name="Marcotte E.M."/>
            <person name="Wallingford J.B."/>
            <person name="Ito Y."/>
            <person name="Asashima M."/>
            <person name="Ueno N."/>
            <person name="Matsuda Y."/>
            <person name="Veenstra G.J."/>
            <person name="Fujiyama A."/>
            <person name="Harland R.M."/>
            <person name="Taira M."/>
            <person name="Rokhsar D.S."/>
        </authorList>
    </citation>
    <scope>NUCLEOTIDE SEQUENCE [LARGE SCALE GENOMIC DNA]</scope>
    <source>
        <strain evidence="6">J</strain>
    </source>
</reference>
<feature type="compositionally biased region" description="Low complexity" evidence="4">
    <location>
        <begin position="134"/>
        <end position="149"/>
    </location>
</feature>
<feature type="coiled-coil region" evidence="3">
    <location>
        <begin position="51"/>
        <end position="104"/>
    </location>
</feature>
<sequence length="220" mass="25820">MGAVLVFIGGIRKCPKDTAGITNYTAASTIQNRLRVHREMARYIRFDLIAIQQLQTNSKELKQQIHALEEEYKGKTDVTDESTLPQLERRIEQLQQEILQVKLRKFSRDTCNYEAGEVYTWREKRRFERKQRATSTVSSDRSSTQSSDTELASPHSSQRTTDQFRDCTFFTRKEILRLFNRYRDLAPQLVPDDYTNKPDVNIPYKLIGSMPEFKDNPFRQ</sequence>
<accession>A0A974DVL4</accession>
<keyword evidence="2" id="KW-0677">Repeat</keyword>
<gene>
    <name evidence="5" type="ORF">XELAEV_18009892mg</name>
</gene>
<dbReference type="Proteomes" id="UP000694892">
    <property type="component" value="Chromosome 1S"/>
</dbReference>
<dbReference type="Gene3D" id="1.10.238.10">
    <property type="entry name" value="EF-hand"/>
    <property type="match status" value="1"/>
</dbReference>
<name>A0A974DVL4_XENLA</name>
<evidence type="ECO:0000256" key="1">
    <source>
        <dbReference type="ARBA" id="ARBA00022723"/>
    </source>
</evidence>
<proteinExistence type="predicted"/>
<feature type="region of interest" description="Disordered" evidence="4">
    <location>
        <begin position="130"/>
        <end position="159"/>
    </location>
</feature>
<organism evidence="5 6">
    <name type="scientific">Xenopus laevis</name>
    <name type="common">African clawed frog</name>
    <dbReference type="NCBI Taxonomy" id="8355"/>
    <lineage>
        <taxon>Eukaryota</taxon>
        <taxon>Metazoa</taxon>
        <taxon>Chordata</taxon>
        <taxon>Craniata</taxon>
        <taxon>Vertebrata</taxon>
        <taxon>Euteleostomi</taxon>
        <taxon>Amphibia</taxon>
        <taxon>Batrachia</taxon>
        <taxon>Anura</taxon>
        <taxon>Pipoidea</taxon>
        <taxon>Pipidae</taxon>
        <taxon>Xenopodinae</taxon>
        <taxon>Xenopus</taxon>
        <taxon>Xenopus</taxon>
    </lineage>
</organism>
<keyword evidence="3" id="KW-0175">Coiled coil</keyword>
<dbReference type="InterPro" id="IPR051433">
    <property type="entry name" value="CIBP"/>
</dbReference>
<dbReference type="GO" id="GO:0000287">
    <property type="term" value="F:magnesium ion binding"/>
    <property type="evidence" value="ECO:0007669"/>
    <property type="project" value="TreeGrafter"/>
</dbReference>
<evidence type="ECO:0000313" key="5">
    <source>
        <dbReference type="EMBL" id="OCT97662.1"/>
    </source>
</evidence>
<dbReference type="AlphaFoldDB" id="A0A974DVL4"/>
<keyword evidence="1" id="KW-0479">Metal-binding</keyword>
<protein>
    <submittedName>
        <fullName evidence="5">Uncharacterized protein</fullName>
    </submittedName>
</protein>
<evidence type="ECO:0000256" key="3">
    <source>
        <dbReference type="SAM" id="Coils"/>
    </source>
</evidence>
<evidence type="ECO:0000313" key="6">
    <source>
        <dbReference type="Proteomes" id="UP000694892"/>
    </source>
</evidence>